<dbReference type="Pfam" id="PF04542">
    <property type="entry name" value="Sigma70_r2"/>
    <property type="match status" value="1"/>
</dbReference>
<dbReference type="InterPro" id="IPR007627">
    <property type="entry name" value="RNA_pol_sigma70_r2"/>
</dbReference>
<accession>A0A0S2GLJ1</accession>
<evidence type="ECO:0000313" key="2">
    <source>
        <dbReference type="EMBL" id="ALN97362.1"/>
    </source>
</evidence>
<dbReference type="InterPro" id="IPR036388">
    <property type="entry name" value="WH-like_DNA-bd_sf"/>
</dbReference>
<evidence type="ECO:0000313" key="3">
    <source>
        <dbReference type="Proteomes" id="UP000222142"/>
    </source>
</evidence>
<sequence length="215" mass="25052">MTAEELFEEKKYLVIAAVKQQFGSIARAGQIAEINNMDLDDLIQVGHLYLWEHCMNYDPERVDTFNAYVMKGMKWAMSDELHLKGTPFKISRRVGHEERNKMNIHSIDLHRDGETVKEFYAVSPIDVEQEAILSIEFEEMTSVLEEKEKSIILHVGEGYTTREIAVKLEMKKSTVQTRKTRAFLKMNPDYKPIKQKSFFLGKRMIKRNHQLGLVI</sequence>
<dbReference type="PROSITE" id="PS00622">
    <property type="entry name" value="HTH_LUXR_1"/>
    <property type="match status" value="1"/>
</dbReference>
<dbReference type="Proteomes" id="UP000222142">
    <property type="component" value="Segment"/>
</dbReference>
<dbReference type="Pfam" id="PF08281">
    <property type="entry name" value="Sigma70_r4_2"/>
    <property type="match status" value="1"/>
</dbReference>
<gene>
    <name evidence="2" type="ORF">XO27_0040</name>
</gene>
<dbReference type="InterPro" id="IPR014284">
    <property type="entry name" value="RNA_pol_sigma-70_dom"/>
</dbReference>
<name>A0A0S2GLJ1_9CAUD</name>
<dbReference type="InterPro" id="IPR000792">
    <property type="entry name" value="Tscrpt_reg_LuxR_C"/>
</dbReference>
<feature type="domain" description="HTH luxR-type" evidence="1">
    <location>
        <begin position="158"/>
        <end position="185"/>
    </location>
</feature>
<dbReference type="InterPro" id="IPR013325">
    <property type="entry name" value="RNA_pol_sigma_r2"/>
</dbReference>
<dbReference type="Gene3D" id="1.10.1740.10">
    <property type="match status" value="1"/>
</dbReference>
<organism evidence="2 3">
    <name type="scientific">Bacillus phage phi4I1</name>
    <dbReference type="NCBI Taxonomy" id="1643325"/>
    <lineage>
        <taxon>Viruses</taxon>
        <taxon>Duplodnaviria</taxon>
        <taxon>Heunggongvirae</taxon>
        <taxon>Uroviricota</taxon>
        <taxon>Caudoviricetes</taxon>
        <taxon>Camtrevirus</taxon>
        <taxon>Camtrevirus BtCS33</taxon>
    </lineage>
</organism>
<dbReference type="InterPro" id="IPR013324">
    <property type="entry name" value="RNA_pol_sigma_r3/r4-like"/>
</dbReference>
<dbReference type="GO" id="GO:0016987">
    <property type="term" value="F:sigma factor activity"/>
    <property type="evidence" value="ECO:0007669"/>
    <property type="project" value="InterPro"/>
</dbReference>
<dbReference type="Gene3D" id="1.10.10.10">
    <property type="entry name" value="Winged helix-like DNA-binding domain superfamily/Winged helix DNA-binding domain"/>
    <property type="match status" value="1"/>
</dbReference>
<dbReference type="SUPFAM" id="SSF88659">
    <property type="entry name" value="Sigma3 and sigma4 domains of RNA polymerase sigma factors"/>
    <property type="match status" value="1"/>
</dbReference>
<dbReference type="SUPFAM" id="SSF88946">
    <property type="entry name" value="Sigma2 domain of RNA polymerase sigma factors"/>
    <property type="match status" value="1"/>
</dbReference>
<proteinExistence type="predicted"/>
<evidence type="ECO:0000259" key="1">
    <source>
        <dbReference type="PROSITE" id="PS00622"/>
    </source>
</evidence>
<reference evidence="2 3" key="1">
    <citation type="submission" date="2015-10" db="EMBL/GenBank/DDBJ databases">
        <title>Whole Genome Sequencing of Bacillus ACT Group Temperature Bacteriophages.</title>
        <authorList>
            <person name="Fouts D.E."/>
            <person name="Rasko D.A."/>
            <person name="Cer R.R."/>
            <person name="Jiang L."/>
            <person name="Fedorova N.B."/>
            <person name="Shvartsbeyn A."/>
            <person name="Read T.D."/>
            <person name="Gill S.R."/>
            <person name="Klumpp J."/>
            <person name="Calendar R."/>
        </authorList>
    </citation>
    <scope>NUCLEOTIDE SEQUENCE [LARGE SCALE GENOMIC DNA]</scope>
</reference>
<protein>
    <submittedName>
        <fullName evidence="2">Sigma-70</fullName>
    </submittedName>
</protein>
<dbReference type="PRINTS" id="PR00038">
    <property type="entry name" value="HTHLUXR"/>
</dbReference>
<dbReference type="GO" id="GO:0006352">
    <property type="term" value="P:DNA-templated transcription initiation"/>
    <property type="evidence" value="ECO:0007669"/>
    <property type="project" value="InterPro"/>
</dbReference>
<dbReference type="GO" id="GO:0003677">
    <property type="term" value="F:DNA binding"/>
    <property type="evidence" value="ECO:0007669"/>
    <property type="project" value="InterPro"/>
</dbReference>
<dbReference type="InterPro" id="IPR013249">
    <property type="entry name" value="RNA_pol_sigma70_r4_t2"/>
</dbReference>
<dbReference type="EMBL" id="KT967075">
    <property type="protein sequence ID" value="ALN97362.1"/>
    <property type="molecule type" value="Genomic_DNA"/>
</dbReference>
<dbReference type="NCBIfam" id="TIGR02937">
    <property type="entry name" value="sigma70-ECF"/>
    <property type="match status" value="1"/>
</dbReference>